<dbReference type="InterPro" id="IPR021831">
    <property type="entry name" value="ParD-like"/>
</dbReference>
<evidence type="ECO:0000313" key="1">
    <source>
        <dbReference type="EMBL" id="VFK46136.1"/>
    </source>
</evidence>
<gene>
    <name evidence="1" type="ORF">BECKTC1821D_GA0114238_102819</name>
</gene>
<protein>
    <submittedName>
        <fullName evidence="1">ParD-like antitoxin of type II toxin-antitoxin system</fullName>
    </submittedName>
</protein>
<accession>A0A450YX94</accession>
<dbReference type="AlphaFoldDB" id="A0A450YX94"/>
<organism evidence="1">
    <name type="scientific">Candidatus Kentrum sp. TC</name>
    <dbReference type="NCBI Taxonomy" id="2126339"/>
    <lineage>
        <taxon>Bacteria</taxon>
        <taxon>Pseudomonadati</taxon>
        <taxon>Pseudomonadota</taxon>
        <taxon>Gammaproteobacteria</taxon>
        <taxon>Candidatus Kentrum</taxon>
    </lineage>
</organism>
<sequence length="70" mass="8038">MTTTVQLPDELIAKAYRYGTVHHRSAPKQIEYWSRIGKIAEENPDLPYSFIKDILLARQEESLPFAFGEG</sequence>
<proteinExistence type="predicted"/>
<dbReference type="EMBL" id="CAADFS010000028">
    <property type="protein sequence ID" value="VFK46136.1"/>
    <property type="molecule type" value="Genomic_DNA"/>
</dbReference>
<name>A0A450YX94_9GAMM</name>
<reference evidence="1" key="1">
    <citation type="submission" date="2019-02" db="EMBL/GenBank/DDBJ databases">
        <authorList>
            <person name="Gruber-Vodicka R. H."/>
            <person name="Seah K. B. B."/>
        </authorList>
    </citation>
    <scope>NUCLEOTIDE SEQUENCE</scope>
    <source>
        <strain evidence="1">BECK_BZ123</strain>
    </source>
</reference>
<dbReference type="Pfam" id="PF11903">
    <property type="entry name" value="ParD_like"/>
    <property type="match status" value="1"/>
</dbReference>